<feature type="transmembrane region" description="Helical" evidence="2">
    <location>
        <begin position="210"/>
        <end position="228"/>
    </location>
</feature>
<evidence type="ECO:0000313" key="4">
    <source>
        <dbReference type="Proteomes" id="UP001189429"/>
    </source>
</evidence>
<name>A0ABN9T519_9DINO</name>
<comment type="caution">
    <text evidence="3">The sequence shown here is derived from an EMBL/GenBank/DDBJ whole genome shotgun (WGS) entry which is preliminary data.</text>
</comment>
<protein>
    <recommendedName>
        <fullName evidence="5">Transmembrane protein 231</fullName>
    </recommendedName>
</protein>
<feature type="region of interest" description="Disordered" evidence="1">
    <location>
        <begin position="1"/>
        <end position="32"/>
    </location>
</feature>
<gene>
    <name evidence="3" type="ORF">PCOR1329_LOCUS35637</name>
</gene>
<dbReference type="EMBL" id="CAUYUJ010014350">
    <property type="protein sequence ID" value="CAK0840132.1"/>
    <property type="molecule type" value="Genomic_DNA"/>
</dbReference>
<evidence type="ECO:0000256" key="1">
    <source>
        <dbReference type="SAM" id="MobiDB-lite"/>
    </source>
</evidence>
<organism evidence="3 4">
    <name type="scientific">Prorocentrum cordatum</name>
    <dbReference type="NCBI Taxonomy" id="2364126"/>
    <lineage>
        <taxon>Eukaryota</taxon>
        <taxon>Sar</taxon>
        <taxon>Alveolata</taxon>
        <taxon>Dinophyceae</taxon>
        <taxon>Prorocentrales</taxon>
        <taxon>Prorocentraceae</taxon>
        <taxon>Prorocentrum</taxon>
    </lineage>
</organism>
<evidence type="ECO:0008006" key="5">
    <source>
        <dbReference type="Google" id="ProtNLM"/>
    </source>
</evidence>
<evidence type="ECO:0000313" key="3">
    <source>
        <dbReference type="EMBL" id="CAK0840132.1"/>
    </source>
</evidence>
<keyword evidence="2" id="KW-0812">Transmembrane</keyword>
<sequence length="269" mass="30784">MHGAGQLPQHIPVLEGPRRRPMGGQDPSPARFYSDPKMHQQRLVCERASLEGFLQAFNTQPMNARLRIVGRLPGEESLLGSFLQSLQIWCRSWVLPERSPLPSRLSWDPVLFDVSLDLTPFISGEGRLASQADVVALEQHLVAPNPLEVVVLRKRVEWQSWQDVATNIRQRFRALGFPGEVEVQFQAEEELVVFRNDPWQNFVRSRVTQAVVVMSVVGILVWMPYVWLRSRRVKVDLRYRVSLDLQRYWEMLSEGLSASEGFQGAVSGR</sequence>
<keyword evidence="2" id="KW-0472">Membrane</keyword>
<accession>A0ABN9T519</accession>
<proteinExistence type="predicted"/>
<keyword evidence="4" id="KW-1185">Reference proteome</keyword>
<dbReference type="Proteomes" id="UP001189429">
    <property type="component" value="Unassembled WGS sequence"/>
</dbReference>
<keyword evidence="2" id="KW-1133">Transmembrane helix</keyword>
<reference evidence="3" key="1">
    <citation type="submission" date="2023-10" db="EMBL/GenBank/DDBJ databases">
        <authorList>
            <person name="Chen Y."/>
            <person name="Shah S."/>
            <person name="Dougan E. K."/>
            <person name="Thang M."/>
            <person name="Chan C."/>
        </authorList>
    </citation>
    <scope>NUCLEOTIDE SEQUENCE [LARGE SCALE GENOMIC DNA]</scope>
</reference>
<evidence type="ECO:0000256" key="2">
    <source>
        <dbReference type="SAM" id="Phobius"/>
    </source>
</evidence>